<feature type="transmembrane region" description="Helical" evidence="1">
    <location>
        <begin position="271"/>
        <end position="291"/>
    </location>
</feature>
<dbReference type="EMBL" id="CP004354">
    <property type="protein sequence ID" value="AGG66263.1"/>
    <property type="molecule type" value="Genomic_DNA"/>
</dbReference>
<dbReference type="InterPro" id="IPR052524">
    <property type="entry name" value="MFS_Cyanate_Porter"/>
</dbReference>
<dbReference type="HOGENOM" id="CLU_038046_0_0_11"/>
<reference evidence="2 3" key="1">
    <citation type="submission" date="2013-02" db="EMBL/GenBank/DDBJ databases">
        <title>The complete genome sequence of Corynebacterium callunae DSM 20147.</title>
        <authorList>
            <person name="Ruckert C."/>
            <person name="Albersmeier A."/>
            <person name="Kalinowski J."/>
        </authorList>
    </citation>
    <scope>NUCLEOTIDE SEQUENCE [LARGE SCALE GENOMIC DNA]</scope>
    <source>
        <strain evidence="2 3">DSM 20147</strain>
    </source>
</reference>
<dbReference type="eggNOG" id="COG2807">
    <property type="taxonomic scope" value="Bacteria"/>
</dbReference>
<feature type="transmembrane region" description="Helical" evidence="1">
    <location>
        <begin position="140"/>
        <end position="162"/>
    </location>
</feature>
<evidence type="ECO:0000313" key="3">
    <source>
        <dbReference type="Proteomes" id="UP000011760"/>
    </source>
</evidence>
<feature type="transmembrane region" description="Helical" evidence="1">
    <location>
        <begin position="297"/>
        <end position="317"/>
    </location>
</feature>
<dbReference type="STRING" id="1121353.H924_04085"/>
<accession>M1UY07</accession>
<feature type="transmembrane region" description="Helical" evidence="1">
    <location>
        <begin position="208"/>
        <end position="229"/>
    </location>
</feature>
<feature type="transmembrane region" description="Helical" evidence="1">
    <location>
        <begin position="241"/>
        <end position="264"/>
    </location>
</feature>
<dbReference type="OrthoDB" id="5317164at2"/>
<feature type="transmembrane region" description="Helical" evidence="1">
    <location>
        <begin position="359"/>
        <end position="380"/>
    </location>
</feature>
<dbReference type="GO" id="GO:0022857">
    <property type="term" value="F:transmembrane transporter activity"/>
    <property type="evidence" value="ECO:0007669"/>
    <property type="project" value="InterPro"/>
</dbReference>
<protein>
    <submittedName>
        <fullName evidence="2">Cyanate permease</fullName>
    </submittedName>
</protein>
<feature type="transmembrane region" description="Helical" evidence="1">
    <location>
        <begin position="329"/>
        <end position="353"/>
    </location>
</feature>
<name>M1UY07_9CORY</name>
<feature type="transmembrane region" description="Helical" evidence="1">
    <location>
        <begin position="97"/>
        <end position="119"/>
    </location>
</feature>
<organism evidence="2 3">
    <name type="scientific">Corynebacterium callunae DSM 20147</name>
    <dbReference type="NCBI Taxonomy" id="1121353"/>
    <lineage>
        <taxon>Bacteria</taxon>
        <taxon>Bacillati</taxon>
        <taxon>Actinomycetota</taxon>
        <taxon>Actinomycetes</taxon>
        <taxon>Mycobacteriales</taxon>
        <taxon>Corynebacteriaceae</taxon>
        <taxon>Corynebacterium</taxon>
    </lineage>
</organism>
<dbReference type="PANTHER" id="PTHR23523:SF2">
    <property type="entry name" value="2-NITROIMIDAZOLE TRANSPORTER"/>
    <property type="match status" value="1"/>
</dbReference>
<sequence length="392" mass="41609">MKSPRLLALTAIVLTSFNLRTAITALAPLVPEIQTDLAVSATHIGVLGMIPTAMFALAAFVLPRLKRKLSTSQLLLFAMLLTAAGQLIRVVGGANLLTIGSILALFAIGITNALMPLAVREYFPNHIASMSTTYLVSSQLVQASAPMLAVPISLWAAHLGISGWRVSLGSWALLGLAAAVAWIPLLTSRSGTSSNQNLEVNMLPVWKTSVGLGLGFMFGFTSFSTYILMSFLPQMVSDPQLGAILLGWWSILGLPLNILGPWFVSRFRDSYPLLFTAGICFLIGNAGLCLAPMAAPWLWVTLSGLGPLAFPMALTLINFRARSTAGAAALSSFAQGLGYSVACLGPLLTGLLLDATRSFSSVLVLFILATIFVLIGGYFATRAVHVEDLINR</sequence>
<evidence type="ECO:0000313" key="2">
    <source>
        <dbReference type="EMBL" id="AGG66263.1"/>
    </source>
</evidence>
<dbReference type="RefSeq" id="WP_015650700.1">
    <property type="nucleotide sequence ID" value="NC_020506.1"/>
</dbReference>
<keyword evidence="1" id="KW-1133">Transmembrane helix</keyword>
<feature type="transmembrane region" description="Helical" evidence="1">
    <location>
        <begin position="168"/>
        <end position="187"/>
    </location>
</feature>
<dbReference type="InterPro" id="IPR011701">
    <property type="entry name" value="MFS"/>
</dbReference>
<dbReference type="Pfam" id="PF07690">
    <property type="entry name" value="MFS_1"/>
    <property type="match status" value="1"/>
</dbReference>
<feature type="transmembrane region" description="Helical" evidence="1">
    <location>
        <begin position="74"/>
        <end position="91"/>
    </location>
</feature>
<keyword evidence="1" id="KW-0472">Membrane</keyword>
<dbReference type="PATRIC" id="fig|1121353.3.peg.837"/>
<evidence type="ECO:0000256" key="1">
    <source>
        <dbReference type="SAM" id="Phobius"/>
    </source>
</evidence>
<keyword evidence="1" id="KW-0812">Transmembrane</keyword>
<dbReference type="SUPFAM" id="SSF103473">
    <property type="entry name" value="MFS general substrate transporter"/>
    <property type="match status" value="1"/>
</dbReference>
<dbReference type="Proteomes" id="UP000011760">
    <property type="component" value="Chromosome"/>
</dbReference>
<dbReference type="PANTHER" id="PTHR23523">
    <property type="match status" value="1"/>
</dbReference>
<dbReference type="InterPro" id="IPR036259">
    <property type="entry name" value="MFS_trans_sf"/>
</dbReference>
<gene>
    <name evidence="2" type="ORF">H924_04085</name>
</gene>
<keyword evidence="3" id="KW-1185">Reference proteome</keyword>
<dbReference type="Gene3D" id="1.20.1250.20">
    <property type="entry name" value="MFS general substrate transporter like domains"/>
    <property type="match status" value="1"/>
</dbReference>
<dbReference type="AlphaFoldDB" id="M1UY07"/>
<dbReference type="KEGG" id="ccn:H924_04085"/>
<feature type="transmembrane region" description="Helical" evidence="1">
    <location>
        <begin position="38"/>
        <end position="62"/>
    </location>
</feature>
<proteinExistence type="predicted"/>